<evidence type="ECO:0000313" key="2">
    <source>
        <dbReference type="Proteomes" id="UP000028582"/>
    </source>
</evidence>
<name>A0A081A6G5_PHYNI</name>
<protein>
    <submittedName>
        <fullName evidence="1">Uncharacterized protein</fullName>
    </submittedName>
</protein>
<dbReference type="OrthoDB" id="88969at2759"/>
<gene>
    <name evidence="1" type="ORF">F444_09817</name>
</gene>
<dbReference type="Proteomes" id="UP000028582">
    <property type="component" value="Unassembled WGS sequence"/>
</dbReference>
<dbReference type="EMBL" id="ANJA01001798">
    <property type="protein sequence ID" value="ETO74476.1"/>
    <property type="molecule type" value="Genomic_DNA"/>
</dbReference>
<proteinExistence type="predicted"/>
<reference evidence="1 2" key="1">
    <citation type="submission" date="2013-11" db="EMBL/GenBank/DDBJ databases">
        <title>The Genome Sequence of Phytophthora parasitica P1976.</title>
        <authorList>
            <consortium name="The Broad Institute Genomics Platform"/>
            <person name="Russ C."/>
            <person name="Tyler B."/>
            <person name="Panabieres F."/>
            <person name="Shan W."/>
            <person name="Tripathy S."/>
            <person name="Grunwald N."/>
            <person name="Machado M."/>
            <person name="Johnson C.S."/>
            <person name="Walker B."/>
            <person name="Young S."/>
            <person name="Zeng Q."/>
            <person name="Gargeya S."/>
            <person name="Fitzgerald M."/>
            <person name="Haas B."/>
            <person name="Abouelleil A."/>
            <person name="Allen A.W."/>
            <person name="Alvarado L."/>
            <person name="Arachchi H.M."/>
            <person name="Berlin A.M."/>
            <person name="Chapman S.B."/>
            <person name="Gainer-Dewar J."/>
            <person name="Goldberg J."/>
            <person name="Griggs A."/>
            <person name="Gujja S."/>
            <person name="Hansen M."/>
            <person name="Howarth C."/>
            <person name="Imamovic A."/>
            <person name="Ireland A."/>
            <person name="Larimer J."/>
            <person name="McCowan C."/>
            <person name="Murphy C."/>
            <person name="Pearson M."/>
            <person name="Poon T.W."/>
            <person name="Priest M."/>
            <person name="Roberts A."/>
            <person name="Saif S."/>
            <person name="Shea T."/>
            <person name="Sisk P."/>
            <person name="Sykes S."/>
            <person name="Wortman J."/>
            <person name="Nusbaum C."/>
            <person name="Birren B."/>
        </authorList>
    </citation>
    <scope>NUCLEOTIDE SEQUENCE [LARGE SCALE GENOMIC DNA]</scope>
    <source>
        <strain evidence="1 2">P1976</strain>
    </source>
</reference>
<sequence>MLSTLIVNFQANYRAVYTSHVDFICMEISNCPHWELATSVAWDDLPTDKFGIFYETTTCRTGGKYFYISDVAKENGTHTLKTPIAIRSFMVGTTNDYMRRPSRIVNSCPEERISLQNATETLNGATSNFTEEIKWKADDAAEAGGLSSNWSDVMP</sequence>
<comment type="caution">
    <text evidence="1">The sequence shown here is derived from an EMBL/GenBank/DDBJ whole genome shotgun (WGS) entry which is preliminary data.</text>
</comment>
<organism evidence="1 2">
    <name type="scientific">Phytophthora nicotianae P1976</name>
    <dbReference type="NCBI Taxonomy" id="1317066"/>
    <lineage>
        <taxon>Eukaryota</taxon>
        <taxon>Sar</taxon>
        <taxon>Stramenopiles</taxon>
        <taxon>Oomycota</taxon>
        <taxon>Peronosporomycetes</taxon>
        <taxon>Peronosporales</taxon>
        <taxon>Peronosporaceae</taxon>
        <taxon>Phytophthora</taxon>
    </lineage>
</organism>
<accession>A0A081A6G5</accession>
<evidence type="ECO:0000313" key="1">
    <source>
        <dbReference type="EMBL" id="ETO74476.1"/>
    </source>
</evidence>
<dbReference type="AlphaFoldDB" id="A0A081A6G5"/>